<protein>
    <recommendedName>
        <fullName evidence="3">Zinc-finger</fullName>
    </recommendedName>
</protein>
<reference evidence="1 2" key="1">
    <citation type="submission" date="2016-11" db="EMBL/GenBank/DDBJ databases">
        <authorList>
            <person name="Jaros S."/>
            <person name="Januszkiewicz K."/>
            <person name="Wedrychowicz H."/>
        </authorList>
    </citation>
    <scope>NUCLEOTIDE SEQUENCE [LARGE SCALE GENOMIC DNA]</scope>
    <source>
        <strain evidence="1 2">DSM 27406</strain>
    </source>
</reference>
<gene>
    <name evidence="1" type="ORF">SAMN05444266_104419</name>
</gene>
<dbReference type="STRING" id="1419482.SAMN05444266_104419"/>
<dbReference type="AlphaFoldDB" id="A0A1M7CPS0"/>
<organism evidence="1 2">
    <name type="scientific">Chitinophaga jiangningensis</name>
    <dbReference type="NCBI Taxonomy" id="1419482"/>
    <lineage>
        <taxon>Bacteria</taxon>
        <taxon>Pseudomonadati</taxon>
        <taxon>Bacteroidota</taxon>
        <taxon>Chitinophagia</taxon>
        <taxon>Chitinophagales</taxon>
        <taxon>Chitinophagaceae</taxon>
        <taxon>Chitinophaga</taxon>
    </lineage>
</organism>
<name>A0A1M7CPS0_9BACT</name>
<accession>A0A1M7CPS0</accession>
<keyword evidence="2" id="KW-1185">Reference proteome</keyword>
<proteinExistence type="predicted"/>
<dbReference type="RefSeq" id="WP_073081144.1">
    <property type="nucleotide sequence ID" value="NZ_FRBL01000004.1"/>
</dbReference>
<dbReference type="Proteomes" id="UP000184420">
    <property type="component" value="Unassembled WGS sequence"/>
</dbReference>
<dbReference type="EMBL" id="FRBL01000004">
    <property type="protein sequence ID" value="SHL69103.1"/>
    <property type="molecule type" value="Genomic_DNA"/>
</dbReference>
<evidence type="ECO:0000313" key="1">
    <source>
        <dbReference type="EMBL" id="SHL69103.1"/>
    </source>
</evidence>
<evidence type="ECO:0000313" key="2">
    <source>
        <dbReference type="Proteomes" id="UP000184420"/>
    </source>
</evidence>
<evidence type="ECO:0008006" key="3">
    <source>
        <dbReference type="Google" id="ProtNLM"/>
    </source>
</evidence>
<sequence>MDTHKQGWIPCCEEATLLAERSLQQKLPFWRHMGLRVHLLYCKYCRRFLKQSRQIAEAAAKMQQHEDFTLDPQVKAEWESLISRKIN</sequence>
<dbReference type="OrthoDB" id="886726at2"/>